<evidence type="ECO:0000313" key="3">
    <source>
        <dbReference type="EMBL" id="TDY03807.1"/>
    </source>
</evidence>
<accession>A0A4R8J0I7</accession>
<dbReference type="Proteomes" id="UP000294914">
    <property type="component" value="Unassembled WGS sequence"/>
</dbReference>
<gene>
    <name evidence="3" type="ORF">EDC23_0177</name>
</gene>
<reference evidence="3 4" key="1">
    <citation type="submission" date="2019-03" db="EMBL/GenBank/DDBJ databases">
        <title>Genomic Encyclopedia of Type Strains, Phase IV (KMG-IV): sequencing the most valuable type-strain genomes for metagenomic binning, comparative biology and taxonomic classification.</title>
        <authorList>
            <person name="Goeker M."/>
        </authorList>
    </citation>
    <scope>NUCLEOTIDE SEQUENCE [LARGE SCALE GENOMIC DNA]</scope>
    <source>
        <strain evidence="3 4">DSM 16326</strain>
    </source>
</reference>
<name>A0A4R8J0I7_9GAMM</name>
<dbReference type="EMBL" id="SOQX01000001">
    <property type="protein sequence ID" value="TDY03807.1"/>
    <property type="molecule type" value="Genomic_DNA"/>
</dbReference>
<keyword evidence="1" id="KW-1133">Transmembrane helix</keyword>
<sequence>MRTLKFASLSLLLFTFATPGLAMICESVEDDRYMDLVPDSGTVNCFMSGSTPPSEQSVHTGLGLTLLQESNENESGAYFSISGVGGTSGELSILDSGIYDDWSDVYASFKYGNGGTEPDWISYSLSNVFSADWSVFEAEGSSVNALSHVSLYGGDESNEIPAPASLGLLGIGLLAIMGTVRRRRV</sequence>
<dbReference type="InterPro" id="IPR013424">
    <property type="entry name" value="Ice-binding_C"/>
</dbReference>
<evidence type="ECO:0000313" key="4">
    <source>
        <dbReference type="Proteomes" id="UP000294914"/>
    </source>
</evidence>
<evidence type="ECO:0000256" key="2">
    <source>
        <dbReference type="SAM" id="SignalP"/>
    </source>
</evidence>
<feature type="transmembrane region" description="Helical" evidence="1">
    <location>
        <begin position="160"/>
        <end position="180"/>
    </location>
</feature>
<evidence type="ECO:0000256" key="1">
    <source>
        <dbReference type="SAM" id="Phobius"/>
    </source>
</evidence>
<keyword evidence="2" id="KW-0732">Signal</keyword>
<keyword evidence="4" id="KW-1185">Reference proteome</keyword>
<dbReference type="AlphaFoldDB" id="A0A4R8J0I7"/>
<comment type="caution">
    <text evidence="3">The sequence shown here is derived from an EMBL/GenBank/DDBJ whole genome shotgun (WGS) entry which is preliminary data.</text>
</comment>
<dbReference type="RefSeq" id="WP_134080382.1">
    <property type="nucleotide sequence ID" value="NZ_SOQX01000001.1"/>
</dbReference>
<keyword evidence="1" id="KW-0812">Transmembrane</keyword>
<keyword evidence="1" id="KW-0472">Membrane</keyword>
<protein>
    <submittedName>
        <fullName evidence="3">Putative secreted protein with PEP-CTERM sorting signal</fullName>
    </submittedName>
</protein>
<proteinExistence type="predicted"/>
<feature type="signal peptide" evidence="2">
    <location>
        <begin position="1"/>
        <end position="22"/>
    </location>
</feature>
<dbReference type="NCBIfam" id="TIGR02595">
    <property type="entry name" value="PEP_CTERM"/>
    <property type="match status" value="1"/>
</dbReference>
<organism evidence="3 4">
    <name type="scientific">Thiohalophilus thiocyanatoxydans</name>
    <dbReference type="NCBI Taxonomy" id="381308"/>
    <lineage>
        <taxon>Bacteria</taxon>
        <taxon>Pseudomonadati</taxon>
        <taxon>Pseudomonadota</taxon>
        <taxon>Gammaproteobacteria</taxon>
        <taxon>Thiohalomonadales</taxon>
        <taxon>Thiohalophilaceae</taxon>
        <taxon>Thiohalophilus</taxon>
    </lineage>
</organism>
<feature type="chain" id="PRO_5020224324" evidence="2">
    <location>
        <begin position="23"/>
        <end position="185"/>
    </location>
</feature>